<dbReference type="RefSeq" id="XP_017891460.2">
    <property type="nucleotide sequence ID" value="XM_018035971.2"/>
</dbReference>
<dbReference type="Pfam" id="PF07898">
    <property type="entry name" value="DUF1676"/>
    <property type="match status" value="1"/>
</dbReference>
<keyword evidence="1" id="KW-1133">Transmembrane helix</keyword>
<evidence type="ECO:0000256" key="1">
    <source>
        <dbReference type="SAM" id="Phobius"/>
    </source>
</evidence>
<protein>
    <submittedName>
        <fullName evidence="3">Uncharacterized protein LOC108631806</fullName>
    </submittedName>
</protein>
<evidence type="ECO:0000313" key="2">
    <source>
        <dbReference type="Proteomes" id="UP000694925"/>
    </source>
</evidence>
<accession>A0AAJ7NEM9</accession>
<gene>
    <name evidence="3" type="primary">LOC108631806</name>
</gene>
<dbReference type="InterPro" id="IPR012464">
    <property type="entry name" value="DUF1676"/>
</dbReference>
<organism evidence="2 3">
    <name type="scientific">Ceratina calcarata</name>
    <dbReference type="NCBI Taxonomy" id="156304"/>
    <lineage>
        <taxon>Eukaryota</taxon>
        <taxon>Metazoa</taxon>
        <taxon>Ecdysozoa</taxon>
        <taxon>Arthropoda</taxon>
        <taxon>Hexapoda</taxon>
        <taxon>Insecta</taxon>
        <taxon>Pterygota</taxon>
        <taxon>Neoptera</taxon>
        <taxon>Endopterygota</taxon>
        <taxon>Hymenoptera</taxon>
        <taxon>Apocrita</taxon>
        <taxon>Aculeata</taxon>
        <taxon>Apoidea</taxon>
        <taxon>Anthophila</taxon>
        <taxon>Apidae</taxon>
        <taxon>Ceratina</taxon>
        <taxon>Zadontomerus</taxon>
    </lineage>
</organism>
<feature type="transmembrane region" description="Helical" evidence="1">
    <location>
        <begin position="110"/>
        <end position="127"/>
    </location>
</feature>
<dbReference type="PANTHER" id="PTHR21879">
    <property type="entry name" value="FI03362P-RELATED-RELATED"/>
    <property type="match status" value="1"/>
</dbReference>
<keyword evidence="2" id="KW-1185">Reference proteome</keyword>
<dbReference type="GeneID" id="108631806"/>
<dbReference type="Proteomes" id="UP000694925">
    <property type="component" value="Unplaced"/>
</dbReference>
<name>A0AAJ7NEM9_9HYME</name>
<keyword evidence="1" id="KW-0472">Membrane</keyword>
<dbReference type="KEGG" id="ccal:108631806"/>
<feature type="transmembrane region" description="Helical" evidence="1">
    <location>
        <begin position="20"/>
        <end position="39"/>
    </location>
</feature>
<evidence type="ECO:0000313" key="3">
    <source>
        <dbReference type="RefSeq" id="XP_017891460.2"/>
    </source>
</evidence>
<keyword evidence="1" id="KW-0812">Transmembrane</keyword>
<proteinExistence type="predicted"/>
<dbReference type="AlphaFoldDB" id="A0AAJ7NEM9"/>
<reference evidence="3" key="1">
    <citation type="submission" date="2025-08" db="UniProtKB">
        <authorList>
            <consortium name="RefSeq"/>
        </authorList>
    </citation>
    <scope>IDENTIFICATION</scope>
    <source>
        <tissue evidence="3">Whole body</tissue>
    </source>
</reference>
<feature type="non-terminal residue" evidence="3">
    <location>
        <position position="1"/>
    </location>
</feature>
<sequence length="204" mass="22840">PIKIATRANGQFTLNMLRRTILVLQLYGLLAACYGTVLYRDFHVAESIPIDCDRGANFTGCATRVQEIEDKGNQSMVNTDETITNEVTDETDETLEVTGRRKKNRGYGQILLYFLGASKLTMLYVIINAVAAIAGKALIVAKVALAIATAIALKKASEHKEKVSYEIIKHPHHSFEHTHSSSIDYDHHGFGEGDYNYRKRRRIL</sequence>
<dbReference type="GO" id="GO:0016020">
    <property type="term" value="C:membrane"/>
    <property type="evidence" value="ECO:0007669"/>
    <property type="project" value="TreeGrafter"/>
</dbReference>